<dbReference type="EMBL" id="VJMJ01000327">
    <property type="protein sequence ID" value="KAF0722659.1"/>
    <property type="molecule type" value="Genomic_DNA"/>
</dbReference>
<dbReference type="InterPro" id="IPR036291">
    <property type="entry name" value="NAD(P)-bd_dom_sf"/>
</dbReference>
<dbReference type="PROSITE" id="PS01162">
    <property type="entry name" value="QOR_ZETA_CRYSTAL"/>
    <property type="match status" value="1"/>
</dbReference>
<evidence type="ECO:0000313" key="3">
    <source>
        <dbReference type="EMBL" id="KAF0722659.1"/>
    </source>
</evidence>
<dbReference type="InterPro" id="IPR020843">
    <property type="entry name" value="ER"/>
</dbReference>
<dbReference type="InterPro" id="IPR002364">
    <property type="entry name" value="Quin_OxRdtase/zeta-crystal_CS"/>
</dbReference>
<protein>
    <recommendedName>
        <fullName evidence="2">Enoyl reductase (ER) domain-containing protein</fullName>
    </recommendedName>
</protein>
<comment type="caution">
    <text evidence="3">The sequence shown here is derived from an EMBL/GenBank/DDBJ whole genome shotgun (WGS) entry which is preliminary data.</text>
</comment>
<dbReference type="InterPro" id="IPR050700">
    <property type="entry name" value="YIM1/Zinc_Alcohol_DH_Fams"/>
</dbReference>
<dbReference type="GO" id="GO:0008270">
    <property type="term" value="F:zinc ion binding"/>
    <property type="evidence" value="ECO:0007669"/>
    <property type="project" value="InterPro"/>
</dbReference>
<feature type="domain" description="Enoyl reductase (ER)" evidence="2">
    <location>
        <begin position="13"/>
        <end position="308"/>
    </location>
</feature>
<organism evidence="3 4">
    <name type="scientific">Aphanomyces euteiches</name>
    <dbReference type="NCBI Taxonomy" id="100861"/>
    <lineage>
        <taxon>Eukaryota</taxon>
        <taxon>Sar</taxon>
        <taxon>Stramenopiles</taxon>
        <taxon>Oomycota</taxon>
        <taxon>Saprolegniomycetes</taxon>
        <taxon>Saprolegniales</taxon>
        <taxon>Verrucalvaceae</taxon>
        <taxon>Aphanomyces</taxon>
    </lineage>
</organism>
<accession>A0A6G0W822</accession>
<dbReference type="CDD" id="cd08267">
    <property type="entry name" value="MDR1"/>
    <property type="match status" value="1"/>
</dbReference>
<dbReference type="VEuPathDB" id="FungiDB:AeMF1_018209"/>
<dbReference type="InterPro" id="IPR011032">
    <property type="entry name" value="GroES-like_sf"/>
</dbReference>
<dbReference type="PANTHER" id="PTHR11695:SF294">
    <property type="entry name" value="RETICULON-4-INTERACTING PROTEIN 1, MITOCHONDRIAL"/>
    <property type="match status" value="1"/>
</dbReference>
<dbReference type="SUPFAM" id="SSF51735">
    <property type="entry name" value="NAD(P)-binding Rossmann-fold domains"/>
    <property type="match status" value="1"/>
</dbReference>
<proteinExistence type="predicted"/>
<gene>
    <name evidence="3" type="ORF">Ae201684_018258</name>
</gene>
<reference evidence="3 4" key="1">
    <citation type="submission" date="2019-07" db="EMBL/GenBank/DDBJ databases">
        <title>Genomics analysis of Aphanomyces spp. identifies a new class of oomycete effector associated with host adaptation.</title>
        <authorList>
            <person name="Gaulin E."/>
        </authorList>
    </citation>
    <scope>NUCLEOTIDE SEQUENCE [LARGE SCALE GENOMIC DNA]</scope>
    <source>
        <strain evidence="3 4">ATCC 201684</strain>
    </source>
</reference>
<dbReference type="Proteomes" id="UP000481153">
    <property type="component" value="Unassembled WGS sequence"/>
</dbReference>
<dbReference type="Gene3D" id="3.90.180.10">
    <property type="entry name" value="Medium-chain alcohol dehydrogenases, catalytic domain"/>
    <property type="match status" value="1"/>
</dbReference>
<name>A0A6G0W822_9STRA</name>
<dbReference type="SUPFAM" id="SSF50129">
    <property type="entry name" value="GroES-like"/>
    <property type="match status" value="1"/>
</dbReference>
<evidence type="ECO:0000256" key="1">
    <source>
        <dbReference type="ARBA" id="ARBA00023002"/>
    </source>
</evidence>
<dbReference type="PANTHER" id="PTHR11695">
    <property type="entry name" value="ALCOHOL DEHYDROGENASE RELATED"/>
    <property type="match status" value="1"/>
</dbReference>
<dbReference type="InterPro" id="IPR013154">
    <property type="entry name" value="ADH-like_N"/>
</dbReference>
<dbReference type="Pfam" id="PF08240">
    <property type="entry name" value="ADH_N"/>
    <property type="match status" value="1"/>
</dbReference>
<dbReference type="SMART" id="SM00829">
    <property type="entry name" value="PKS_ER"/>
    <property type="match status" value="1"/>
</dbReference>
<dbReference type="AlphaFoldDB" id="A0A6G0W822"/>
<dbReference type="GO" id="GO:0016491">
    <property type="term" value="F:oxidoreductase activity"/>
    <property type="evidence" value="ECO:0007669"/>
    <property type="project" value="UniProtKB-KW"/>
</dbReference>
<dbReference type="Gene3D" id="3.40.50.720">
    <property type="entry name" value="NAD(P)-binding Rossmann-like Domain"/>
    <property type="match status" value="1"/>
</dbReference>
<keyword evidence="1" id="KW-0560">Oxidoreductase</keyword>
<evidence type="ECO:0000259" key="2">
    <source>
        <dbReference type="SMART" id="SM00829"/>
    </source>
</evidence>
<keyword evidence="4" id="KW-1185">Reference proteome</keyword>
<dbReference type="Pfam" id="PF13602">
    <property type="entry name" value="ADH_zinc_N_2"/>
    <property type="match status" value="1"/>
</dbReference>
<sequence length="312" mass="33461">MHAFKFDILSSSGRTYYPNARQPTIKAKDSVIVQVKAAAINPVDYKIPKYVLHGRVVGNDFAGVVTQVSADVKSVAVDDRVFGVASGSLAEMIECSASTLAKLPSSFTFQQGAALPIAYVTAYQALSQYGFQRGMKVLVIGASGGCGSAGVQLAKAMGASQVVGVCSKKNEEFVKSLGADRIIDYETQAIDDGHAKYFDFVLDTATGSGHGENYLDAAKSVLKDPSKYHVTLNMPSGLWVRKFLGFPRKDINFFFSSPNTAALIDVVKNLESSASYPPIDSVFPFTKDGVDQAFAKLDSRRVKGKVVIDIAN</sequence>
<evidence type="ECO:0000313" key="4">
    <source>
        <dbReference type="Proteomes" id="UP000481153"/>
    </source>
</evidence>